<evidence type="ECO:0000256" key="12">
    <source>
        <dbReference type="HAMAP-Rule" id="MF_00208"/>
    </source>
</evidence>
<comment type="caution">
    <text evidence="12">Lacks conserved residue(s) required for the propagation of feature annotation.</text>
</comment>
<dbReference type="NCBIfam" id="TIGR01085">
    <property type="entry name" value="murE"/>
    <property type="match status" value="1"/>
</dbReference>
<evidence type="ECO:0000259" key="16">
    <source>
        <dbReference type="Pfam" id="PF08245"/>
    </source>
</evidence>
<dbReference type="InterPro" id="IPR005761">
    <property type="entry name" value="UDP-N-AcMur-Glu-dNH2Pim_ligase"/>
</dbReference>
<dbReference type="InterPro" id="IPR036565">
    <property type="entry name" value="Mur-like_cat_sf"/>
</dbReference>
<feature type="domain" description="Mur ligase C-terminal" evidence="15">
    <location>
        <begin position="318"/>
        <end position="441"/>
    </location>
</feature>
<feature type="binding site" evidence="12">
    <location>
        <position position="184"/>
    </location>
    <ligand>
        <name>UDP-N-acetyl-alpha-D-muramoyl-L-alanyl-D-glutamate</name>
        <dbReference type="ChEBI" id="CHEBI:83900"/>
    </ligand>
</feature>
<comment type="caution">
    <text evidence="17">The sequence shown here is derived from an EMBL/GenBank/DDBJ whole genome shotgun (WGS) entry which is preliminary data.</text>
</comment>
<evidence type="ECO:0000313" key="18">
    <source>
        <dbReference type="Proteomes" id="UP000245793"/>
    </source>
</evidence>
<dbReference type="SUPFAM" id="SSF53244">
    <property type="entry name" value="MurD-like peptide ligases, peptide-binding domain"/>
    <property type="match status" value="1"/>
</dbReference>
<dbReference type="NCBIfam" id="NF001126">
    <property type="entry name" value="PRK00139.1-4"/>
    <property type="match status" value="1"/>
</dbReference>
<evidence type="ECO:0000256" key="7">
    <source>
        <dbReference type="ARBA" id="ARBA00022840"/>
    </source>
</evidence>
<dbReference type="GO" id="GO:0047482">
    <property type="term" value="F:UDP-N-acetylmuramoyl-L-alanyl-D-glutamate-L-lysine ligase activity"/>
    <property type="evidence" value="ECO:0007669"/>
    <property type="project" value="UniProtKB-UniRule"/>
</dbReference>
<dbReference type="Gene3D" id="3.90.190.20">
    <property type="entry name" value="Mur ligase, C-terminal domain"/>
    <property type="match status" value="1"/>
</dbReference>
<evidence type="ECO:0000256" key="11">
    <source>
        <dbReference type="ARBA" id="ARBA00023316"/>
    </source>
</evidence>
<keyword evidence="12" id="KW-0460">Magnesium</keyword>
<dbReference type="PANTHER" id="PTHR23135">
    <property type="entry name" value="MUR LIGASE FAMILY MEMBER"/>
    <property type="match status" value="1"/>
</dbReference>
<evidence type="ECO:0000256" key="13">
    <source>
        <dbReference type="RuleBase" id="RU004135"/>
    </source>
</evidence>
<dbReference type="SUPFAM" id="SSF63418">
    <property type="entry name" value="MurE/MurF N-terminal domain"/>
    <property type="match status" value="1"/>
</dbReference>
<dbReference type="GO" id="GO:0071555">
    <property type="term" value="P:cell wall organization"/>
    <property type="evidence" value="ECO:0007669"/>
    <property type="project" value="UniProtKB-KW"/>
</dbReference>
<evidence type="ECO:0000259" key="14">
    <source>
        <dbReference type="Pfam" id="PF01225"/>
    </source>
</evidence>
<comment type="subcellular location">
    <subcellularLocation>
        <location evidence="12 13">Cytoplasm</location>
    </subcellularLocation>
</comment>
<keyword evidence="11 12" id="KW-0961">Cell wall biogenesis/degradation</keyword>
<comment type="PTM">
    <text evidence="12">Carboxylation is probably crucial for Mg(2+) binding and, consequently, for the gamma-phosphate positioning of ATP.</text>
</comment>
<gene>
    <name evidence="12" type="primary">murE</name>
    <name evidence="17" type="ORF">C7381_11217</name>
</gene>
<feature type="short sequence motif" description="L-lysine recognition motif" evidence="12">
    <location>
        <begin position="390"/>
        <end position="393"/>
    </location>
</feature>
<evidence type="ECO:0000256" key="10">
    <source>
        <dbReference type="ARBA" id="ARBA00023306"/>
    </source>
</evidence>
<keyword evidence="3 12" id="KW-0963">Cytoplasm</keyword>
<comment type="pathway">
    <text evidence="1 12 13">Cell wall biogenesis; peptidoglycan biosynthesis.</text>
</comment>
<dbReference type="Pfam" id="PF02875">
    <property type="entry name" value="Mur_ligase_C"/>
    <property type="match status" value="1"/>
</dbReference>
<keyword evidence="10 12" id="KW-0131">Cell cycle</keyword>
<proteinExistence type="inferred from homology"/>
<keyword evidence="7 12" id="KW-0067">ATP-binding</keyword>
<evidence type="ECO:0000256" key="9">
    <source>
        <dbReference type="ARBA" id="ARBA00022984"/>
    </source>
</evidence>
<dbReference type="GO" id="GO:0009252">
    <property type="term" value="P:peptidoglycan biosynthetic process"/>
    <property type="evidence" value="ECO:0007669"/>
    <property type="project" value="UniProtKB-UniRule"/>
</dbReference>
<sequence>MKLQELFKKLPIDEKYNFDINKITTNTNDIEKGSLFIAIKGTAVDTHSRKYIDEAYKKGARAFITEEEVRIPNDAVQFVVSDTRKTIGLIASTFYGHPSQSLKIIGITGTKGKTSCTFILKSMLEKLGKKCGIIGTSGAFFGSEHIELKNTTPDPITLQSLLRKAVDMGLEYILMEVSSQAMKQWRVMGTKFLITAFTNISPDHIGPTEHKDFDEYLSWKRKFLMLSKKVIMNSDDEHFAEMTAPMKNKIITVGETGKDFTMTNVSENSFELNGRSIETNLMGKYNMHNLALSIATLNEVGFRMDDLVTATSNIFIPGRMEIIEKKERKFVIDYAHNKLSLLNLLAEIKSWNQERIIVVVGTVGERTFERRHEIPEAINQYGNEAIFTADNPNHEDPEKIASEMASHSLIPTKVIADRKNAIETAYRDSNPGDVIVVAGKGDETHQLINGERVHYSDREIIEKL</sequence>
<dbReference type="GO" id="GO:0005737">
    <property type="term" value="C:cytoplasm"/>
    <property type="evidence" value="ECO:0007669"/>
    <property type="project" value="UniProtKB-SubCell"/>
</dbReference>
<dbReference type="Gene3D" id="3.40.1390.10">
    <property type="entry name" value="MurE/MurF, N-terminal domain"/>
    <property type="match status" value="1"/>
</dbReference>
<comment type="cofactor">
    <cofactor evidence="12">
        <name>Mg(2+)</name>
        <dbReference type="ChEBI" id="CHEBI:18420"/>
    </cofactor>
</comment>
<feature type="modified residue" description="N6-carboxylysine" evidence="12">
    <location>
        <position position="220"/>
    </location>
</feature>
<evidence type="ECO:0000256" key="6">
    <source>
        <dbReference type="ARBA" id="ARBA00022741"/>
    </source>
</evidence>
<dbReference type="PANTHER" id="PTHR23135:SF4">
    <property type="entry name" value="UDP-N-ACETYLMURAMOYL-L-ALANYL-D-GLUTAMATE--2,6-DIAMINOPIMELATE LIGASE MURE HOMOLOG, CHLOROPLASTIC"/>
    <property type="match status" value="1"/>
</dbReference>
<feature type="binding site" evidence="12">
    <location>
        <position position="27"/>
    </location>
    <ligand>
        <name>UDP-N-acetyl-alpha-D-muramoyl-L-alanyl-D-glutamate</name>
        <dbReference type="ChEBI" id="CHEBI:83900"/>
    </ligand>
</feature>
<organism evidence="17 18">
    <name type="scientific">Ezakiella coagulans</name>
    <dbReference type="NCBI Taxonomy" id="46507"/>
    <lineage>
        <taxon>Bacteria</taxon>
        <taxon>Bacillati</taxon>
        <taxon>Bacillota</taxon>
        <taxon>Tissierellia</taxon>
        <taxon>Ezakiella</taxon>
    </lineage>
</organism>
<dbReference type="Proteomes" id="UP000245793">
    <property type="component" value="Unassembled WGS sequence"/>
</dbReference>
<dbReference type="InterPro" id="IPR018109">
    <property type="entry name" value="Folylpolyglutamate_synth_CS"/>
</dbReference>
<dbReference type="InterPro" id="IPR004101">
    <property type="entry name" value="Mur_ligase_C"/>
</dbReference>
<evidence type="ECO:0000256" key="4">
    <source>
        <dbReference type="ARBA" id="ARBA00022598"/>
    </source>
</evidence>
<keyword evidence="5 12" id="KW-0132">Cell division</keyword>
<reference evidence="17 18" key="1">
    <citation type="submission" date="2018-04" db="EMBL/GenBank/DDBJ databases">
        <title>Genomic Encyclopedia of Type Strains, Phase IV (KMG-IV): sequencing the most valuable type-strain genomes for metagenomic binning, comparative biology and taxonomic classification.</title>
        <authorList>
            <person name="Goeker M."/>
        </authorList>
    </citation>
    <scope>NUCLEOTIDE SEQUENCE [LARGE SCALE GENOMIC DNA]</scope>
    <source>
        <strain evidence="17 18">DSM 20705</strain>
    </source>
</reference>
<feature type="binding site" evidence="12">
    <location>
        <position position="150"/>
    </location>
    <ligand>
        <name>UDP-N-acetyl-alpha-D-muramoyl-L-alanyl-D-glutamate</name>
        <dbReference type="ChEBI" id="CHEBI:83900"/>
    </ligand>
</feature>
<dbReference type="PROSITE" id="PS01011">
    <property type="entry name" value="FOLYLPOLYGLU_SYNT_1"/>
    <property type="match status" value="1"/>
</dbReference>
<feature type="domain" description="Mur ligase central" evidence="16">
    <location>
        <begin position="107"/>
        <end position="296"/>
    </location>
</feature>
<feature type="binding site" evidence="12">
    <location>
        <position position="178"/>
    </location>
    <ligand>
        <name>UDP-N-acetyl-alpha-D-muramoyl-L-alanyl-D-glutamate</name>
        <dbReference type="ChEBI" id="CHEBI:83900"/>
    </ligand>
</feature>
<evidence type="ECO:0000256" key="3">
    <source>
        <dbReference type="ARBA" id="ARBA00022490"/>
    </source>
</evidence>
<keyword evidence="6 12" id="KW-0547">Nucleotide-binding</keyword>
<accession>A0A2U1DN68</accession>
<feature type="binding site" evidence="12">
    <location>
        <begin position="109"/>
        <end position="115"/>
    </location>
    <ligand>
        <name>ATP</name>
        <dbReference type="ChEBI" id="CHEBI:30616"/>
    </ligand>
</feature>
<dbReference type="UniPathway" id="UPA00219"/>
<dbReference type="Gene3D" id="3.40.1190.10">
    <property type="entry name" value="Mur-like, catalytic domain"/>
    <property type="match status" value="1"/>
</dbReference>
<dbReference type="GO" id="GO:0005524">
    <property type="term" value="F:ATP binding"/>
    <property type="evidence" value="ECO:0007669"/>
    <property type="project" value="UniProtKB-UniRule"/>
</dbReference>
<dbReference type="InterPro" id="IPR000713">
    <property type="entry name" value="Mur_ligase_N"/>
</dbReference>
<keyword evidence="8 12" id="KW-0133">Cell shape</keyword>
<dbReference type="GO" id="GO:0051301">
    <property type="term" value="P:cell division"/>
    <property type="evidence" value="ECO:0007669"/>
    <property type="project" value="UniProtKB-KW"/>
</dbReference>
<dbReference type="EMBL" id="QEKV01000012">
    <property type="protein sequence ID" value="PVY88992.1"/>
    <property type="molecule type" value="Genomic_DNA"/>
</dbReference>
<dbReference type="RefSeq" id="WP_116480545.1">
    <property type="nucleotide sequence ID" value="NZ_QEKV01000012.1"/>
</dbReference>
<dbReference type="GO" id="GO:0004326">
    <property type="term" value="F:tetrahydrofolylpolyglutamate synthase activity"/>
    <property type="evidence" value="ECO:0007669"/>
    <property type="project" value="InterPro"/>
</dbReference>
<feature type="binding site" evidence="12">
    <location>
        <position position="186"/>
    </location>
    <ligand>
        <name>UDP-N-acetyl-alpha-D-muramoyl-L-alanyl-D-glutamate</name>
        <dbReference type="ChEBI" id="CHEBI:83900"/>
    </ligand>
</feature>
<keyword evidence="18" id="KW-1185">Reference proteome</keyword>
<dbReference type="Pfam" id="PF01225">
    <property type="entry name" value="Mur_ligase"/>
    <property type="match status" value="1"/>
</dbReference>
<evidence type="ECO:0000256" key="2">
    <source>
        <dbReference type="ARBA" id="ARBA00005898"/>
    </source>
</evidence>
<keyword evidence="9 12" id="KW-0573">Peptidoglycan synthesis</keyword>
<evidence type="ECO:0000256" key="8">
    <source>
        <dbReference type="ARBA" id="ARBA00022960"/>
    </source>
</evidence>
<name>A0A2U1DN68_9FIRM</name>
<feature type="binding site" evidence="12">
    <location>
        <begin position="151"/>
        <end position="152"/>
    </location>
    <ligand>
        <name>UDP-N-acetyl-alpha-D-muramoyl-L-alanyl-D-glutamate</name>
        <dbReference type="ChEBI" id="CHEBI:83900"/>
    </ligand>
</feature>
<protein>
    <recommendedName>
        <fullName evidence="12">UDP-N-acetylmuramoyl-L-alanyl-D-glutamate--L-lysine ligase</fullName>
        <ecNumber evidence="12">6.3.2.7</ecNumber>
    </recommendedName>
    <alternativeName>
        <fullName evidence="12">L-lysine-adding enzyme</fullName>
    </alternativeName>
    <alternativeName>
        <fullName evidence="12">UDP-MurNAc-L-Ala-D-Glu:L-Lys ligase</fullName>
    </alternativeName>
    <alternativeName>
        <fullName evidence="12">UDP-MurNAc-tripeptide synthetase</fullName>
    </alternativeName>
    <alternativeName>
        <fullName evidence="12">UDP-N-acetylmuramyl-tripeptide synthetase</fullName>
    </alternativeName>
</protein>
<comment type="function">
    <text evidence="12">Catalyzes the addition of L-lysine to the nucleotide precursor UDP-N-acetylmuramoyl-L-alanyl-D-glutamate (UMAG) in the biosynthesis of bacterial cell-wall peptidoglycan.</text>
</comment>
<evidence type="ECO:0000259" key="15">
    <source>
        <dbReference type="Pfam" id="PF02875"/>
    </source>
</evidence>
<evidence type="ECO:0000256" key="5">
    <source>
        <dbReference type="ARBA" id="ARBA00022618"/>
    </source>
</evidence>
<dbReference type="AlphaFoldDB" id="A0A2U1DN68"/>
<dbReference type="Pfam" id="PF08245">
    <property type="entry name" value="Mur_ligase_M"/>
    <property type="match status" value="1"/>
</dbReference>
<evidence type="ECO:0000256" key="1">
    <source>
        <dbReference type="ARBA" id="ARBA00004752"/>
    </source>
</evidence>
<dbReference type="InterPro" id="IPR035911">
    <property type="entry name" value="MurE/MurF_N"/>
</dbReference>
<comment type="similarity">
    <text evidence="2 12">Belongs to the MurCDEF family. MurE subfamily.</text>
</comment>
<feature type="domain" description="Mur ligase N-terminal catalytic" evidence="14">
    <location>
        <begin position="20"/>
        <end position="79"/>
    </location>
</feature>
<keyword evidence="4 12" id="KW-0436">Ligase</keyword>
<dbReference type="GO" id="GO:0000287">
    <property type="term" value="F:magnesium ion binding"/>
    <property type="evidence" value="ECO:0007669"/>
    <property type="project" value="UniProtKB-UniRule"/>
</dbReference>
<dbReference type="HAMAP" id="MF_00208">
    <property type="entry name" value="MurE"/>
    <property type="match status" value="1"/>
</dbReference>
<dbReference type="InterPro" id="IPR036615">
    <property type="entry name" value="Mur_ligase_C_dom_sf"/>
</dbReference>
<dbReference type="SUPFAM" id="SSF53623">
    <property type="entry name" value="MurD-like peptide ligases, catalytic domain"/>
    <property type="match status" value="1"/>
</dbReference>
<dbReference type="EC" id="6.3.2.7" evidence="12"/>
<dbReference type="GO" id="GO:0008360">
    <property type="term" value="P:regulation of cell shape"/>
    <property type="evidence" value="ECO:0007669"/>
    <property type="project" value="UniProtKB-KW"/>
</dbReference>
<dbReference type="InterPro" id="IPR013221">
    <property type="entry name" value="Mur_ligase_cen"/>
</dbReference>
<comment type="catalytic activity">
    <reaction evidence="12">
        <text>UDP-N-acetyl-alpha-D-muramoyl-L-alanyl-D-glutamate + L-lysine + ATP = UDP-N-acetyl-alpha-D-muramoyl-L-alanyl-gamma-D-glutamyl-L-lysine + ADP + phosphate + H(+)</text>
        <dbReference type="Rhea" id="RHEA:17969"/>
        <dbReference type="ChEBI" id="CHEBI:15378"/>
        <dbReference type="ChEBI" id="CHEBI:30616"/>
        <dbReference type="ChEBI" id="CHEBI:32551"/>
        <dbReference type="ChEBI" id="CHEBI:43474"/>
        <dbReference type="ChEBI" id="CHEBI:83900"/>
        <dbReference type="ChEBI" id="CHEBI:83903"/>
        <dbReference type="ChEBI" id="CHEBI:456216"/>
        <dbReference type="EC" id="6.3.2.7"/>
    </reaction>
</comment>
<evidence type="ECO:0000313" key="17">
    <source>
        <dbReference type="EMBL" id="PVY88992.1"/>
    </source>
</evidence>